<dbReference type="Pfam" id="PF01263">
    <property type="entry name" value="Aldose_epim"/>
    <property type="match status" value="1"/>
</dbReference>
<comment type="caution">
    <text evidence="1">The sequence shown here is derived from an EMBL/GenBank/DDBJ whole genome shotgun (WGS) entry which is preliminary data.</text>
</comment>
<accession>A0ABS1J037</accession>
<dbReference type="RefSeq" id="WP_208428991.1">
    <property type="nucleotide sequence ID" value="NZ_JAEPRJ010000001.1"/>
</dbReference>
<sequence length="291" mass="33833">MSYRLKNEILEISIAAKGAELTSIKDSSGKEYLWQGDEKYWGRQSPILFPFVGRLKNQEFTYEGKKYHIMQHGFARDMEFVVIEEKENEIWFEIRDNEETLKMYPFHFALRIGYRLSGNKIEVLWEVENTGDKTMYFNIGAHPGFNCPIDGEADKVGYSLEYNSKGNPKYFGADYDTGLRLSELHELKLENGRSIITKEYFDTTTYIFEDNQISEVSLVKPNGKKIVTVKFDMPILAIWSKERADAPFVCLEPWYGRCDRMEFEGDLADRECNIVLEAGKKFNNVYSIELG</sequence>
<reference evidence="1 2" key="1">
    <citation type="submission" date="2021-01" db="EMBL/GenBank/DDBJ databases">
        <title>Isolation and description of Catonella massiliensis sp. nov., a novel Catonella species, isolated from a stable periodontitis subject.</title>
        <authorList>
            <person name="Antezack A."/>
            <person name="Boxberger M."/>
            <person name="La Scola B."/>
            <person name="Monnet-Corti V."/>
        </authorList>
    </citation>
    <scope>NUCLEOTIDE SEQUENCE [LARGE SCALE GENOMIC DNA]</scope>
    <source>
        <strain evidence="1 2">Marseille-Q4567</strain>
    </source>
</reference>
<dbReference type="CDD" id="cd09024">
    <property type="entry name" value="Aldose_epim_lacX"/>
    <property type="match status" value="1"/>
</dbReference>
<evidence type="ECO:0000313" key="2">
    <source>
        <dbReference type="Proteomes" id="UP000604730"/>
    </source>
</evidence>
<dbReference type="Gene3D" id="2.70.98.10">
    <property type="match status" value="1"/>
</dbReference>
<dbReference type="EMBL" id="JAEPRJ010000001">
    <property type="protein sequence ID" value="MBK5897514.1"/>
    <property type="molecule type" value="Genomic_DNA"/>
</dbReference>
<dbReference type="PANTHER" id="PTHR11122">
    <property type="entry name" value="APOSPORY-ASSOCIATED PROTEIN C-RELATED"/>
    <property type="match status" value="1"/>
</dbReference>
<organism evidence="1 2">
    <name type="scientific">Catonella massiliensis</name>
    <dbReference type="NCBI Taxonomy" id="2799636"/>
    <lineage>
        <taxon>Bacteria</taxon>
        <taxon>Bacillati</taxon>
        <taxon>Bacillota</taxon>
        <taxon>Clostridia</taxon>
        <taxon>Lachnospirales</taxon>
        <taxon>Lachnospiraceae</taxon>
        <taxon>Catonella</taxon>
    </lineage>
</organism>
<dbReference type="PANTHER" id="PTHR11122:SF13">
    <property type="entry name" value="GLUCOSE-6-PHOSPHATE 1-EPIMERASE"/>
    <property type="match status" value="1"/>
</dbReference>
<dbReference type="InterPro" id="IPR008183">
    <property type="entry name" value="Aldose_1/G6P_1-epimerase"/>
</dbReference>
<gene>
    <name evidence="1" type="ORF">JJN12_06945</name>
</gene>
<dbReference type="InterPro" id="IPR037481">
    <property type="entry name" value="LacX"/>
</dbReference>
<name>A0ABS1J037_9FIRM</name>
<dbReference type="InterPro" id="IPR014718">
    <property type="entry name" value="GH-type_carb-bd"/>
</dbReference>
<dbReference type="SUPFAM" id="SSF74650">
    <property type="entry name" value="Galactose mutarotase-like"/>
    <property type="match status" value="1"/>
</dbReference>
<proteinExistence type="predicted"/>
<protein>
    <submittedName>
        <fullName evidence="1">Aldose 1-epimerase family protein</fullName>
    </submittedName>
</protein>
<evidence type="ECO:0000313" key="1">
    <source>
        <dbReference type="EMBL" id="MBK5897514.1"/>
    </source>
</evidence>
<dbReference type="Proteomes" id="UP000604730">
    <property type="component" value="Unassembled WGS sequence"/>
</dbReference>
<keyword evidence="2" id="KW-1185">Reference proteome</keyword>
<dbReference type="InterPro" id="IPR011013">
    <property type="entry name" value="Gal_mutarotase_sf_dom"/>
</dbReference>